<proteinExistence type="predicted"/>
<dbReference type="InterPro" id="IPR045518">
    <property type="entry name" value="2EXR"/>
</dbReference>
<reference evidence="4 5" key="1">
    <citation type="submission" date="2016-03" db="EMBL/GenBank/DDBJ databases">
        <authorList>
            <person name="Ploux O."/>
        </authorList>
    </citation>
    <scope>NUCLEOTIDE SEQUENCE [LARGE SCALE GENOMIC DNA]</scope>
    <source>
        <strain evidence="4 5">UAMH 11012</strain>
    </source>
</reference>
<keyword evidence="5" id="KW-1185">Reference proteome</keyword>
<gene>
    <name evidence="4" type="ORF">PAC_06299</name>
</gene>
<feature type="region of interest" description="Disordered" evidence="2">
    <location>
        <begin position="537"/>
        <end position="593"/>
    </location>
</feature>
<feature type="region of interest" description="Disordered" evidence="2">
    <location>
        <begin position="503"/>
        <end position="523"/>
    </location>
</feature>
<feature type="compositionally biased region" description="Polar residues" evidence="2">
    <location>
        <begin position="684"/>
        <end position="718"/>
    </location>
</feature>
<feature type="region of interest" description="Disordered" evidence="2">
    <location>
        <begin position="678"/>
        <end position="755"/>
    </location>
</feature>
<evidence type="ECO:0000256" key="2">
    <source>
        <dbReference type="SAM" id="MobiDB-lite"/>
    </source>
</evidence>
<feature type="domain" description="2EXR" evidence="3">
    <location>
        <begin position="76"/>
        <end position="210"/>
    </location>
</feature>
<feature type="region of interest" description="Disordered" evidence="2">
    <location>
        <begin position="906"/>
        <end position="925"/>
    </location>
</feature>
<dbReference type="OrthoDB" id="3473305at2759"/>
<feature type="compositionally biased region" description="Basic and acidic residues" evidence="2">
    <location>
        <begin position="343"/>
        <end position="375"/>
    </location>
</feature>
<name>A0A1L7WUE3_9HELO</name>
<dbReference type="PANTHER" id="PTHR35910:SF6">
    <property type="entry name" value="2EXR DOMAIN-CONTAINING PROTEIN"/>
    <property type="match status" value="1"/>
</dbReference>
<dbReference type="Proteomes" id="UP000184330">
    <property type="component" value="Unassembled WGS sequence"/>
</dbReference>
<feature type="coiled-coil region" evidence="1">
    <location>
        <begin position="951"/>
        <end position="1005"/>
    </location>
</feature>
<dbReference type="Pfam" id="PF20150">
    <property type="entry name" value="2EXR"/>
    <property type="match status" value="1"/>
</dbReference>
<evidence type="ECO:0000256" key="1">
    <source>
        <dbReference type="SAM" id="Coils"/>
    </source>
</evidence>
<organism evidence="4 5">
    <name type="scientific">Phialocephala subalpina</name>
    <dbReference type="NCBI Taxonomy" id="576137"/>
    <lineage>
        <taxon>Eukaryota</taxon>
        <taxon>Fungi</taxon>
        <taxon>Dikarya</taxon>
        <taxon>Ascomycota</taxon>
        <taxon>Pezizomycotina</taxon>
        <taxon>Leotiomycetes</taxon>
        <taxon>Helotiales</taxon>
        <taxon>Mollisiaceae</taxon>
        <taxon>Phialocephala</taxon>
        <taxon>Phialocephala fortinii species complex</taxon>
    </lineage>
</organism>
<dbReference type="PANTHER" id="PTHR35910">
    <property type="entry name" value="2EXR DOMAIN-CONTAINING PROTEIN"/>
    <property type="match status" value="1"/>
</dbReference>
<feature type="compositionally biased region" description="Basic and acidic residues" evidence="2">
    <location>
        <begin position="742"/>
        <end position="755"/>
    </location>
</feature>
<evidence type="ECO:0000313" key="4">
    <source>
        <dbReference type="EMBL" id="CZR56411.1"/>
    </source>
</evidence>
<accession>A0A1L7WUE3</accession>
<feature type="compositionally biased region" description="Low complexity" evidence="2">
    <location>
        <begin position="722"/>
        <end position="739"/>
    </location>
</feature>
<evidence type="ECO:0000313" key="5">
    <source>
        <dbReference type="Proteomes" id="UP000184330"/>
    </source>
</evidence>
<feature type="compositionally biased region" description="Polar residues" evidence="2">
    <location>
        <begin position="503"/>
        <end position="514"/>
    </location>
</feature>
<feature type="region of interest" description="Disordered" evidence="2">
    <location>
        <begin position="30"/>
        <end position="73"/>
    </location>
</feature>
<feature type="region of interest" description="Disordered" evidence="2">
    <location>
        <begin position="335"/>
        <end position="407"/>
    </location>
</feature>
<protein>
    <recommendedName>
        <fullName evidence="3">2EXR domain-containing protein</fullName>
    </recommendedName>
</protein>
<evidence type="ECO:0000259" key="3">
    <source>
        <dbReference type="Pfam" id="PF20150"/>
    </source>
</evidence>
<sequence>MYYVSWSQYLNRSSSDLDLKPSKPLSISSSLELPVRSKPTRRPIVDTPPSSPLAAEVPSLPRTISGPASSTQEPTFTLFPLLPTELRLKVWEHYRAATPPQLLDFRLCPADIDYVPHKRKACFAHPHVLALRQQSIPTIMHICSESREVGLGHYKLGFDVVADESRKVCCHEIGESAKKSSPGRLNEHAGGNKENGPRMEIYWDPSKDIINLSLGWAPPTSITYTWGSLPSSSSIPSIHSSPNLPFADIKYLALNSQTWFQLADTRMGTTSFSDLEYVFMIGNWSEMTDRGTLWEKVLKIWQRKIRIWPVNVFARLALAVNVLAASSTGHRNMVLATRNDSPAAKEQKAMKEAQEERERQLLERQLKDKKESKEAKNRKRKGNKQDETRTTGFQAPGPDYWNQAKGHQINGDYSSSVGHRYENLHATEAAIQLNGNVGPGVWNAGIQELGFDYEHTIGSEAARDDYQKQNRDYQNNGYRSLSPGGFIQINGDVATKARDLFWTTNKPQESSSKGAETRGRDLSPEIPFSQAANLHGYGNVTLGLSSGPGERRNRGSSQSPKSDRESDPSVDSDNEAGHSSRSLAEESIAEKPRISMELETESDVYENAPPVAIVKKSSMAGTLHNFLSRLFLGQSALDRPPAPGMRRVCGREFYDDFLEIVPGGIENMQESLDRRHETIEPNETESSGPTQAGQQTSNPTSRIGMRSSTSSAAGLSTESHSKSAPSNAGKSSGSAANTSIDTRNDDNADHTSESPDVKQRWILPIFNTSKFGIKATHSNGSGERHDFEIFQEFRHLYFAERSWLRRFFELKEVKAIKFVMFDLLPLDGASIRDENVWPPETASDRWIYIPCPAKTLPLVGQSTLMHFWRNPHHADKIMYDEWQKKSGRLARLIEYFRQLPTPKSNIVTTQSTRSGKGKGPEIQTKDPETQTKIIDPVRYMLEARREGVFDKKKLEWRMVRFEEKVEKMRELWERLKVMGEREERMAGLEESVKRLEGVVVREKEKRRGGGWFWR</sequence>
<dbReference type="EMBL" id="FJOG01000008">
    <property type="protein sequence ID" value="CZR56411.1"/>
    <property type="molecule type" value="Genomic_DNA"/>
</dbReference>
<dbReference type="AlphaFoldDB" id="A0A1L7WUE3"/>
<keyword evidence="1" id="KW-0175">Coiled coil</keyword>